<dbReference type="Pfam" id="PF21946">
    <property type="entry name" value="LppM"/>
    <property type="match status" value="1"/>
</dbReference>
<feature type="domain" description="LppM" evidence="3">
    <location>
        <begin position="20"/>
        <end position="168"/>
    </location>
</feature>
<keyword evidence="1" id="KW-0812">Transmembrane</keyword>
<proteinExistence type="predicted"/>
<sequence length="212" mass="22421">MLLVVLVAALVALLGGCLNVNAALTISGEDTVSGEIVVSTQTVDGKVPFDLRPPPDLAERVQVEPYAEGKNVGANVSFKDLEFEEVGELASALSPSDSRYHLKLWRQGSIVYFDGEADLTPLAETGSDIQLKISAPGEITRSNGDESAGTVTWDLEPGEVTQLNAAIQFSGAGGIGWWLWVLMVGGLTALTALLVGLLALRTHLRSRPPIKA</sequence>
<dbReference type="RefSeq" id="WP_344128301.1">
    <property type="nucleotide sequence ID" value="NZ_BAAARA010000004.1"/>
</dbReference>
<evidence type="ECO:0000313" key="4">
    <source>
        <dbReference type="EMBL" id="GAA2340227.1"/>
    </source>
</evidence>
<organism evidence="4 5">
    <name type="scientific">Saccharopolyspora halophila</name>
    <dbReference type="NCBI Taxonomy" id="405551"/>
    <lineage>
        <taxon>Bacteria</taxon>
        <taxon>Bacillati</taxon>
        <taxon>Actinomycetota</taxon>
        <taxon>Actinomycetes</taxon>
        <taxon>Pseudonocardiales</taxon>
        <taxon>Pseudonocardiaceae</taxon>
        <taxon>Saccharopolyspora</taxon>
    </lineage>
</organism>
<accession>A0ABN3FYJ2</accession>
<evidence type="ECO:0000256" key="1">
    <source>
        <dbReference type="SAM" id="Phobius"/>
    </source>
</evidence>
<evidence type="ECO:0000256" key="2">
    <source>
        <dbReference type="SAM" id="SignalP"/>
    </source>
</evidence>
<keyword evidence="1" id="KW-1133">Transmembrane helix</keyword>
<keyword evidence="2" id="KW-0732">Signal</keyword>
<keyword evidence="5" id="KW-1185">Reference proteome</keyword>
<evidence type="ECO:0000313" key="5">
    <source>
        <dbReference type="Proteomes" id="UP001501218"/>
    </source>
</evidence>
<feature type="chain" id="PRO_5047513508" description="LppM domain-containing protein" evidence="2">
    <location>
        <begin position="23"/>
        <end position="212"/>
    </location>
</feature>
<dbReference type="Proteomes" id="UP001501218">
    <property type="component" value="Unassembled WGS sequence"/>
</dbReference>
<reference evidence="4 5" key="1">
    <citation type="journal article" date="2019" name="Int. J. Syst. Evol. Microbiol.">
        <title>The Global Catalogue of Microorganisms (GCM) 10K type strain sequencing project: providing services to taxonomists for standard genome sequencing and annotation.</title>
        <authorList>
            <consortium name="The Broad Institute Genomics Platform"/>
            <consortium name="The Broad Institute Genome Sequencing Center for Infectious Disease"/>
            <person name="Wu L."/>
            <person name="Ma J."/>
        </authorList>
    </citation>
    <scope>NUCLEOTIDE SEQUENCE [LARGE SCALE GENOMIC DNA]</scope>
    <source>
        <strain evidence="4 5">JCM 16221</strain>
    </source>
</reference>
<dbReference type="InterPro" id="IPR053807">
    <property type="entry name" value="LppM"/>
</dbReference>
<feature type="signal peptide" evidence="2">
    <location>
        <begin position="1"/>
        <end position="22"/>
    </location>
</feature>
<keyword evidence="1" id="KW-0472">Membrane</keyword>
<comment type="caution">
    <text evidence="4">The sequence shown here is derived from an EMBL/GenBank/DDBJ whole genome shotgun (WGS) entry which is preliminary data.</text>
</comment>
<gene>
    <name evidence="4" type="ORF">GCM10009854_15810</name>
</gene>
<feature type="transmembrane region" description="Helical" evidence="1">
    <location>
        <begin position="177"/>
        <end position="200"/>
    </location>
</feature>
<protein>
    <recommendedName>
        <fullName evidence="3">LppM domain-containing protein</fullName>
    </recommendedName>
</protein>
<dbReference type="EMBL" id="BAAARA010000004">
    <property type="protein sequence ID" value="GAA2340227.1"/>
    <property type="molecule type" value="Genomic_DNA"/>
</dbReference>
<name>A0ABN3FYJ2_9PSEU</name>
<evidence type="ECO:0000259" key="3">
    <source>
        <dbReference type="Pfam" id="PF21946"/>
    </source>
</evidence>